<dbReference type="Gene3D" id="3.40.50.1820">
    <property type="entry name" value="alpha/beta hydrolase"/>
    <property type="match status" value="1"/>
</dbReference>
<evidence type="ECO:0000313" key="1">
    <source>
        <dbReference type="EMBL" id="KAF7330389.1"/>
    </source>
</evidence>
<dbReference type="Proteomes" id="UP000620124">
    <property type="component" value="Unassembled WGS sequence"/>
</dbReference>
<proteinExistence type="predicted"/>
<reference evidence="1" key="1">
    <citation type="submission" date="2020-05" db="EMBL/GenBank/DDBJ databases">
        <title>Mycena genomes resolve the evolution of fungal bioluminescence.</title>
        <authorList>
            <person name="Tsai I.J."/>
        </authorList>
    </citation>
    <scope>NUCLEOTIDE SEQUENCE</scope>
    <source>
        <strain evidence="1">CCC161011</strain>
    </source>
</reference>
<evidence type="ECO:0000313" key="2">
    <source>
        <dbReference type="Proteomes" id="UP000620124"/>
    </source>
</evidence>
<sequence>MKRTTVIIAGLDVHIYTTKTFATSTKPILALFALHGRLESSETGSIQNLIPPLVDAAEKHESEKGKDLMVIALDHRNHGTRLRDNTANLDFKENANHLHDMWTIQAGTAQDVSFLMDYLEAYLFPAGERSIVEWGVAGISLGGHAAWILAAAEPRVTLAIPIIGCPDYLKLMVPRAAASGIAMRPPHFPESLVKVIRAKGPPALPYTSKGHENPFLGKKILVLSGEADTLVPWTASQVFVEGLEVGPTGVKEYILFHGVGHAVPPPMVNAAVNFVLGVL</sequence>
<gene>
    <name evidence="1" type="ORF">MVEN_02477400</name>
</gene>
<dbReference type="AlphaFoldDB" id="A0A8H6WXE8"/>
<dbReference type="OrthoDB" id="2152248at2759"/>
<dbReference type="SUPFAM" id="SSF53474">
    <property type="entry name" value="alpha/beta-Hydrolases"/>
    <property type="match status" value="1"/>
</dbReference>
<dbReference type="PANTHER" id="PTHR47381">
    <property type="entry name" value="ALPHA/BETA-HYDROLASES SUPERFAMILY PROTEIN"/>
    <property type="match status" value="1"/>
</dbReference>
<keyword evidence="2" id="KW-1185">Reference proteome</keyword>
<name>A0A8H6WXE8_9AGAR</name>
<dbReference type="InterPro" id="IPR029058">
    <property type="entry name" value="AB_hydrolase_fold"/>
</dbReference>
<accession>A0A8H6WXE8</accession>
<dbReference type="PANTHER" id="PTHR47381:SF3">
    <property type="entry name" value="ALPHA_BETA-HYDROLASES SUPERFAMILY PROTEIN"/>
    <property type="match status" value="1"/>
</dbReference>
<evidence type="ECO:0008006" key="3">
    <source>
        <dbReference type="Google" id="ProtNLM"/>
    </source>
</evidence>
<comment type="caution">
    <text evidence="1">The sequence shown here is derived from an EMBL/GenBank/DDBJ whole genome shotgun (WGS) entry which is preliminary data.</text>
</comment>
<protein>
    <recommendedName>
        <fullName evidence="3">Alpha/beta-hydrolase</fullName>
    </recommendedName>
</protein>
<organism evidence="1 2">
    <name type="scientific">Mycena venus</name>
    <dbReference type="NCBI Taxonomy" id="2733690"/>
    <lineage>
        <taxon>Eukaryota</taxon>
        <taxon>Fungi</taxon>
        <taxon>Dikarya</taxon>
        <taxon>Basidiomycota</taxon>
        <taxon>Agaricomycotina</taxon>
        <taxon>Agaricomycetes</taxon>
        <taxon>Agaricomycetidae</taxon>
        <taxon>Agaricales</taxon>
        <taxon>Marasmiineae</taxon>
        <taxon>Mycenaceae</taxon>
        <taxon>Mycena</taxon>
    </lineage>
</organism>
<dbReference type="EMBL" id="JACAZI010000033">
    <property type="protein sequence ID" value="KAF7330389.1"/>
    <property type="molecule type" value="Genomic_DNA"/>
</dbReference>